<evidence type="ECO:0000313" key="8">
    <source>
        <dbReference type="EMBL" id="EFJ25402.1"/>
    </source>
</evidence>
<dbReference type="GO" id="GO:0016020">
    <property type="term" value="C:membrane"/>
    <property type="evidence" value="ECO:0007669"/>
    <property type="project" value="UniProtKB-SubCell"/>
</dbReference>
<dbReference type="OMA" id="AVICPHY"/>
<evidence type="ECO:0000256" key="2">
    <source>
        <dbReference type="ARBA" id="ARBA00007742"/>
    </source>
</evidence>
<feature type="transmembrane region" description="Helical" evidence="6">
    <location>
        <begin position="207"/>
        <end position="229"/>
    </location>
</feature>
<dbReference type="Gramene" id="EFJ25402">
    <property type="protein sequence ID" value="EFJ25402"/>
    <property type="gene ID" value="SELMODRAFT_99909"/>
</dbReference>
<evidence type="ECO:0000313" key="9">
    <source>
        <dbReference type="Proteomes" id="UP000001514"/>
    </source>
</evidence>
<dbReference type="Proteomes" id="UP000001514">
    <property type="component" value="Unassembled WGS sequence"/>
</dbReference>
<dbReference type="InterPro" id="IPR001104">
    <property type="entry name" value="3-oxo-5_a-steroid_4-DH_C"/>
</dbReference>
<feature type="transmembrane region" description="Helical" evidence="6">
    <location>
        <begin position="65"/>
        <end position="84"/>
    </location>
</feature>
<dbReference type="Pfam" id="PF02544">
    <property type="entry name" value="Steroid_dh"/>
    <property type="match status" value="1"/>
</dbReference>
<feature type="transmembrane region" description="Helical" evidence="6">
    <location>
        <begin position="96"/>
        <end position="122"/>
    </location>
</feature>
<feature type="transmembrane region" description="Helical" evidence="6">
    <location>
        <begin position="134"/>
        <end position="154"/>
    </location>
</feature>
<evidence type="ECO:0000256" key="6">
    <source>
        <dbReference type="SAM" id="Phobius"/>
    </source>
</evidence>
<comment type="subcellular location">
    <subcellularLocation>
        <location evidence="1">Membrane</location>
        <topology evidence="1">Multi-pass membrane protein</topology>
    </subcellularLocation>
</comment>
<dbReference type="KEGG" id="smo:SELMODRAFT_99909"/>
<dbReference type="HOGENOM" id="CLU_065395_2_0_1"/>
<dbReference type="AlphaFoldDB" id="D8RRH7"/>
<dbReference type="PANTHER" id="PTHR10556">
    <property type="entry name" value="3-OXO-5-ALPHA-STEROID 4-DEHYDROGENASE"/>
    <property type="match status" value="1"/>
</dbReference>
<evidence type="ECO:0000256" key="1">
    <source>
        <dbReference type="ARBA" id="ARBA00004141"/>
    </source>
</evidence>
<dbReference type="GO" id="GO:0016627">
    <property type="term" value="F:oxidoreductase activity, acting on the CH-CH group of donors"/>
    <property type="evidence" value="ECO:0007669"/>
    <property type="project" value="InterPro"/>
</dbReference>
<comment type="similarity">
    <text evidence="2">Belongs to the steroid 5-alpha reductase family.</text>
</comment>
<evidence type="ECO:0000256" key="3">
    <source>
        <dbReference type="ARBA" id="ARBA00022692"/>
    </source>
</evidence>
<name>D8RRH7_SELML</name>
<keyword evidence="3 6" id="KW-0812">Transmembrane</keyword>
<evidence type="ECO:0000256" key="4">
    <source>
        <dbReference type="ARBA" id="ARBA00022989"/>
    </source>
</evidence>
<dbReference type="PROSITE" id="PS50244">
    <property type="entry name" value="S5A_REDUCTASE"/>
    <property type="match status" value="1"/>
</dbReference>
<dbReference type="InParanoid" id="D8RRH7"/>
<dbReference type="eggNOG" id="KOG1638">
    <property type="taxonomic scope" value="Eukaryota"/>
</dbReference>
<dbReference type="GO" id="GO:0016491">
    <property type="term" value="F:oxidoreductase activity"/>
    <property type="evidence" value="ECO:0000318"/>
    <property type="project" value="GO_Central"/>
</dbReference>
<feature type="transmembrane region" description="Helical" evidence="6">
    <location>
        <begin position="41"/>
        <end position="58"/>
    </location>
</feature>
<proteinExistence type="inferred from homology"/>
<protein>
    <recommendedName>
        <fullName evidence="7">3-oxo-5-alpha-steroid 4-dehydrogenase C-terminal domain-containing protein</fullName>
    </recommendedName>
</protein>
<keyword evidence="5 6" id="KW-0472">Membrane</keyword>
<dbReference type="PANTHER" id="PTHR10556:SF35">
    <property type="entry name" value="3-OXO-5-ALPHA-STEROID 4-DEHYDROGENASE FAMILY PROTEIN"/>
    <property type="match status" value="1"/>
</dbReference>
<gene>
    <name evidence="8" type="ORF">SELMODRAFT_99909</name>
</gene>
<keyword evidence="4 6" id="KW-1133">Transmembrane helix</keyword>
<sequence>MLLFVGGVLLSLQEFRGAALPYSKFAGRQQKILQLPSKIGMLMFYLPAALLCSAFLLHKLEYFDAPTASLRIVLVSAAMTLHFVKRVLEVNFLHEYTGTICGVTSMLVSLTFALLSLNLFYAQEIAEAMCYQPTYNTMWLGVVVFMVGIVGNFYHHCILARIRNSAEGLAATARRDSITTKKYIVPHGGLFDKVACPQYLFEIGTFIGISMISQTTMSLACAVFVMLYLTARSFSTRDWYVQKLEGFPKTRKALIPNVL</sequence>
<dbReference type="GO" id="GO:0006629">
    <property type="term" value="P:lipid metabolic process"/>
    <property type="evidence" value="ECO:0007669"/>
    <property type="project" value="InterPro"/>
</dbReference>
<dbReference type="InterPro" id="IPR039357">
    <property type="entry name" value="SRD5A/TECR"/>
</dbReference>
<keyword evidence="9" id="KW-1185">Reference proteome</keyword>
<dbReference type="EMBL" id="GL377587">
    <property type="protein sequence ID" value="EFJ25402.1"/>
    <property type="molecule type" value="Genomic_DNA"/>
</dbReference>
<organism evidence="9">
    <name type="scientific">Selaginella moellendorffii</name>
    <name type="common">Spikemoss</name>
    <dbReference type="NCBI Taxonomy" id="88036"/>
    <lineage>
        <taxon>Eukaryota</taxon>
        <taxon>Viridiplantae</taxon>
        <taxon>Streptophyta</taxon>
        <taxon>Embryophyta</taxon>
        <taxon>Tracheophyta</taxon>
        <taxon>Lycopodiopsida</taxon>
        <taxon>Selaginellales</taxon>
        <taxon>Selaginellaceae</taxon>
        <taxon>Selaginella</taxon>
    </lineage>
</organism>
<accession>D8RRH7</accession>
<evidence type="ECO:0000256" key="5">
    <source>
        <dbReference type="ARBA" id="ARBA00023136"/>
    </source>
</evidence>
<evidence type="ECO:0000259" key="7">
    <source>
        <dbReference type="Pfam" id="PF02544"/>
    </source>
</evidence>
<feature type="domain" description="3-oxo-5-alpha-steroid 4-dehydrogenase C-terminal" evidence="7">
    <location>
        <begin position="106"/>
        <end position="259"/>
    </location>
</feature>
<reference evidence="8 9" key="1">
    <citation type="journal article" date="2011" name="Science">
        <title>The Selaginella genome identifies genetic changes associated with the evolution of vascular plants.</title>
        <authorList>
            <person name="Banks J.A."/>
            <person name="Nishiyama T."/>
            <person name="Hasebe M."/>
            <person name="Bowman J.L."/>
            <person name="Gribskov M."/>
            <person name="dePamphilis C."/>
            <person name="Albert V.A."/>
            <person name="Aono N."/>
            <person name="Aoyama T."/>
            <person name="Ambrose B.A."/>
            <person name="Ashton N.W."/>
            <person name="Axtell M.J."/>
            <person name="Barker E."/>
            <person name="Barker M.S."/>
            <person name="Bennetzen J.L."/>
            <person name="Bonawitz N.D."/>
            <person name="Chapple C."/>
            <person name="Cheng C."/>
            <person name="Correa L.G."/>
            <person name="Dacre M."/>
            <person name="DeBarry J."/>
            <person name="Dreyer I."/>
            <person name="Elias M."/>
            <person name="Engstrom E.M."/>
            <person name="Estelle M."/>
            <person name="Feng L."/>
            <person name="Finet C."/>
            <person name="Floyd S.K."/>
            <person name="Frommer W.B."/>
            <person name="Fujita T."/>
            <person name="Gramzow L."/>
            <person name="Gutensohn M."/>
            <person name="Harholt J."/>
            <person name="Hattori M."/>
            <person name="Heyl A."/>
            <person name="Hirai T."/>
            <person name="Hiwatashi Y."/>
            <person name="Ishikawa M."/>
            <person name="Iwata M."/>
            <person name="Karol K.G."/>
            <person name="Koehler B."/>
            <person name="Kolukisaoglu U."/>
            <person name="Kubo M."/>
            <person name="Kurata T."/>
            <person name="Lalonde S."/>
            <person name="Li K."/>
            <person name="Li Y."/>
            <person name="Litt A."/>
            <person name="Lyons E."/>
            <person name="Manning G."/>
            <person name="Maruyama T."/>
            <person name="Michael T.P."/>
            <person name="Mikami K."/>
            <person name="Miyazaki S."/>
            <person name="Morinaga S."/>
            <person name="Murata T."/>
            <person name="Mueller-Roeber B."/>
            <person name="Nelson D.R."/>
            <person name="Obara M."/>
            <person name="Oguri Y."/>
            <person name="Olmstead R.G."/>
            <person name="Onodera N."/>
            <person name="Petersen B.L."/>
            <person name="Pils B."/>
            <person name="Prigge M."/>
            <person name="Rensing S.A."/>
            <person name="Riano-Pachon D.M."/>
            <person name="Roberts A.W."/>
            <person name="Sato Y."/>
            <person name="Scheller H.V."/>
            <person name="Schulz B."/>
            <person name="Schulz C."/>
            <person name="Shakirov E.V."/>
            <person name="Shibagaki N."/>
            <person name="Shinohara N."/>
            <person name="Shippen D.E."/>
            <person name="Soerensen I."/>
            <person name="Sotooka R."/>
            <person name="Sugimoto N."/>
            <person name="Sugita M."/>
            <person name="Sumikawa N."/>
            <person name="Tanurdzic M."/>
            <person name="Theissen G."/>
            <person name="Ulvskov P."/>
            <person name="Wakazuki S."/>
            <person name="Weng J.K."/>
            <person name="Willats W.W."/>
            <person name="Wipf D."/>
            <person name="Wolf P.G."/>
            <person name="Yang L."/>
            <person name="Zimmer A.D."/>
            <person name="Zhu Q."/>
            <person name="Mitros T."/>
            <person name="Hellsten U."/>
            <person name="Loque D."/>
            <person name="Otillar R."/>
            <person name="Salamov A."/>
            <person name="Schmutz J."/>
            <person name="Shapiro H."/>
            <person name="Lindquist E."/>
            <person name="Lucas S."/>
            <person name="Rokhsar D."/>
            <person name="Grigoriev I.V."/>
        </authorList>
    </citation>
    <scope>NUCLEOTIDE SEQUENCE [LARGE SCALE GENOMIC DNA]</scope>
</reference>